<dbReference type="AlphaFoldDB" id="A0A9W8JTF1"/>
<comment type="caution">
    <text evidence="1">The sequence shown here is derived from an EMBL/GenBank/DDBJ whole genome shotgun (WGS) entry which is preliminary data.</text>
</comment>
<accession>A0A9W8JTF1</accession>
<dbReference type="Proteomes" id="UP001140091">
    <property type="component" value="Unassembled WGS sequence"/>
</dbReference>
<name>A0A9W8JTF1_9AGAR</name>
<proteinExistence type="predicted"/>
<evidence type="ECO:0000313" key="2">
    <source>
        <dbReference type="Proteomes" id="UP001140091"/>
    </source>
</evidence>
<dbReference type="EMBL" id="JANBPK010000070">
    <property type="protein sequence ID" value="KAJ2936415.1"/>
    <property type="molecule type" value="Genomic_DNA"/>
</dbReference>
<protein>
    <submittedName>
        <fullName evidence="1">Uncharacterized protein</fullName>
    </submittedName>
</protein>
<sequence length="58" mass="6777">MHDSDERYPPPMCHSRTREVVILRIKDWYGYMWCSACQVQEALATIATSGSPHPFFIF</sequence>
<reference evidence="1" key="1">
    <citation type="submission" date="2022-06" db="EMBL/GenBank/DDBJ databases">
        <title>Genome Sequence of Candolleomyces eurysporus.</title>
        <authorList>
            <person name="Buettner E."/>
        </authorList>
    </citation>
    <scope>NUCLEOTIDE SEQUENCE</scope>
    <source>
        <strain evidence="1">VTCC 930004</strain>
    </source>
</reference>
<gene>
    <name evidence="1" type="ORF">H1R20_g676</name>
</gene>
<organism evidence="1 2">
    <name type="scientific">Candolleomyces eurysporus</name>
    <dbReference type="NCBI Taxonomy" id="2828524"/>
    <lineage>
        <taxon>Eukaryota</taxon>
        <taxon>Fungi</taxon>
        <taxon>Dikarya</taxon>
        <taxon>Basidiomycota</taxon>
        <taxon>Agaricomycotina</taxon>
        <taxon>Agaricomycetes</taxon>
        <taxon>Agaricomycetidae</taxon>
        <taxon>Agaricales</taxon>
        <taxon>Agaricineae</taxon>
        <taxon>Psathyrellaceae</taxon>
        <taxon>Candolleomyces</taxon>
    </lineage>
</organism>
<evidence type="ECO:0000313" key="1">
    <source>
        <dbReference type="EMBL" id="KAJ2936415.1"/>
    </source>
</evidence>
<feature type="non-terminal residue" evidence="1">
    <location>
        <position position="58"/>
    </location>
</feature>
<dbReference type="OrthoDB" id="2928561at2759"/>
<keyword evidence="2" id="KW-1185">Reference proteome</keyword>